<feature type="domain" description="NAD(P)-binding" evidence="3">
    <location>
        <begin position="13"/>
        <end position="145"/>
    </location>
</feature>
<evidence type="ECO:0000259" key="2">
    <source>
        <dbReference type="Pfam" id="PF02517"/>
    </source>
</evidence>
<accession>A0A6J4LGZ4</accession>
<dbReference type="GO" id="GO:0004175">
    <property type="term" value="F:endopeptidase activity"/>
    <property type="evidence" value="ECO:0007669"/>
    <property type="project" value="UniProtKB-ARBA"/>
</dbReference>
<name>A0A6J4LGZ4_9ACTN</name>
<dbReference type="InterPro" id="IPR051207">
    <property type="entry name" value="ComplexI_NDUFA9_subunit"/>
</dbReference>
<dbReference type="InterPro" id="IPR003675">
    <property type="entry name" value="Rce1/LyrA-like_dom"/>
</dbReference>
<feature type="domain" description="CAAX prenyl protease 2/Lysostaphin resistance protein A-like" evidence="2">
    <location>
        <begin position="444"/>
        <end position="525"/>
    </location>
</feature>
<dbReference type="AlphaFoldDB" id="A0A6J4LGZ4"/>
<gene>
    <name evidence="4" type="ORF">AVDCRST_MAG36-1051</name>
</gene>
<feature type="transmembrane region" description="Helical" evidence="1">
    <location>
        <begin position="337"/>
        <end position="355"/>
    </location>
</feature>
<sequence>MSDERYEQVAVAGATGFVGRRLCPALETAGYDVVAVTRRPESYDGVGRAVLGDVHDPATLQAALEGCDAAYYLVHSLASPDFRRLDAEAAEAFGRAAAAAGVRRIVYLGGLGRDEDDLSPHLRSRREVEALLGTGGVPVTTLRAGIVIGYQGLSWEMTRQLVERLPFMITPKWVGTRTQPIAVDDVVRYLVGVLDVPATTGRAFEVGGEEVLRYSDMMRRVAVVEDRQLVILPVPVLTPRLSSHWLGLVTDVDAAAGRSLVDSMVNEVVVEDDELARLVPFERTPFDDAVRQALEERGDRRDQDWGEKLRRNLPMSLRHSVPEEVESPATVRRRQRVVGVTSLVSAALLGVGLTAEPGSRRFFAATYATAAVDVVGAVASGPLHLGWIEQQDHSMRRPVLVPAATGAAAFGVFYAAARVARRVPLLRGWVASVLQYAEEGRTSLVVGTALSNAVAEELFFRGALYAAFEERPVAWTTGVYVVATLPTRNPALVVAAGAMGTLWGMQRRATSGLQAPVITHLTWSALMLRHMPPLFRERRRPDVL</sequence>
<organism evidence="4">
    <name type="scientific">uncultured Nocardioidaceae bacterium</name>
    <dbReference type="NCBI Taxonomy" id="253824"/>
    <lineage>
        <taxon>Bacteria</taxon>
        <taxon>Bacillati</taxon>
        <taxon>Actinomycetota</taxon>
        <taxon>Actinomycetes</taxon>
        <taxon>Propionibacteriales</taxon>
        <taxon>Nocardioidaceae</taxon>
        <taxon>environmental samples</taxon>
    </lineage>
</organism>
<dbReference type="InterPro" id="IPR036291">
    <property type="entry name" value="NAD(P)-bd_dom_sf"/>
</dbReference>
<feature type="transmembrane region" description="Helical" evidence="1">
    <location>
        <begin position="399"/>
        <end position="417"/>
    </location>
</feature>
<feature type="transmembrane region" description="Helical" evidence="1">
    <location>
        <begin position="362"/>
        <end position="379"/>
    </location>
</feature>
<keyword evidence="1" id="KW-1133">Transmembrane helix</keyword>
<dbReference type="GO" id="GO:0044877">
    <property type="term" value="F:protein-containing complex binding"/>
    <property type="evidence" value="ECO:0007669"/>
    <property type="project" value="TreeGrafter"/>
</dbReference>
<dbReference type="SUPFAM" id="SSF51735">
    <property type="entry name" value="NAD(P)-binding Rossmann-fold domains"/>
    <property type="match status" value="1"/>
</dbReference>
<protein>
    <submittedName>
        <fullName evidence="4">Uncharacterized protein</fullName>
    </submittedName>
</protein>
<dbReference type="InterPro" id="IPR016040">
    <property type="entry name" value="NAD(P)-bd_dom"/>
</dbReference>
<proteinExistence type="predicted"/>
<dbReference type="Pfam" id="PF02517">
    <property type="entry name" value="Rce1-like"/>
    <property type="match status" value="1"/>
</dbReference>
<keyword evidence="1" id="KW-0472">Membrane</keyword>
<dbReference type="GO" id="GO:0080120">
    <property type="term" value="P:CAAX-box protein maturation"/>
    <property type="evidence" value="ECO:0007669"/>
    <property type="project" value="UniProtKB-ARBA"/>
</dbReference>
<dbReference type="Pfam" id="PF13460">
    <property type="entry name" value="NAD_binding_10"/>
    <property type="match status" value="1"/>
</dbReference>
<evidence type="ECO:0000313" key="4">
    <source>
        <dbReference type="EMBL" id="CAA9333458.1"/>
    </source>
</evidence>
<dbReference type="EMBL" id="CADCUH010000064">
    <property type="protein sequence ID" value="CAA9333458.1"/>
    <property type="molecule type" value="Genomic_DNA"/>
</dbReference>
<dbReference type="PANTHER" id="PTHR12126:SF11">
    <property type="entry name" value="NADH DEHYDROGENASE [UBIQUINONE] 1 ALPHA SUBCOMPLEX SUBUNIT 9, MITOCHONDRIAL"/>
    <property type="match status" value="1"/>
</dbReference>
<keyword evidence="1" id="KW-0812">Transmembrane</keyword>
<evidence type="ECO:0000256" key="1">
    <source>
        <dbReference type="SAM" id="Phobius"/>
    </source>
</evidence>
<dbReference type="Gene3D" id="3.40.50.720">
    <property type="entry name" value="NAD(P)-binding Rossmann-like Domain"/>
    <property type="match status" value="1"/>
</dbReference>
<dbReference type="PANTHER" id="PTHR12126">
    <property type="entry name" value="NADH-UBIQUINONE OXIDOREDUCTASE 39 KDA SUBUNIT-RELATED"/>
    <property type="match status" value="1"/>
</dbReference>
<evidence type="ECO:0000259" key="3">
    <source>
        <dbReference type="Pfam" id="PF13460"/>
    </source>
</evidence>
<reference evidence="4" key="1">
    <citation type="submission" date="2020-02" db="EMBL/GenBank/DDBJ databases">
        <authorList>
            <person name="Meier V. D."/>
        </authorList>
    </citation>
    <scope>NUCLEOTIDE SEQUENCE</scope>
    <source>
        <strain evidence="4">AVDCRST_MAG36</strain>
    </source>
</reference>